<dbReference type="SMART" id="SM00871">
    <property type="entry name" value="AraC_E_bind"/>
    <property type="match status" value="1"/>
</dbReference>
<sequence>MTSYLPIGDFSRATHMTVKTLRHYHEIGLLEPADVDPHTGYRRYSAEQIPTAQVVRRFRDLGMPLEEIRTILTASDVATRNRYISAHLRRLEEELGRTQRAVSALHDLLTPPASGDAPAIELRSVGAVPAAAITATVDAQEAGTWFQGALGELFATVASQGLRETGPAGGVYADELFTLHRGLATIYVPCDGPVRPLGRVEPLQVPAAELAVIEHCGPPSEVDRTYGALAAYVSRHALAVDGPLREYYLIGQRQTPDSAQWRTEVCWPVFRTGGPDQRPLSDNGAACTTPRC</sequence>
<dbReference type="CDD" id="cd01107">
    <property type="entry name" value="HTH_BmrR"/>
    <property type="match status" value="1"/>
</dbReference>
<dbReference type="InterPro" id="IPR009061">
    <property type="entry name" value="DNA-bd_dom_put_sf"/>
</dbReference>
<proteinExistence type="predicted"/>
<accession>A0A1V0TKA3</accession>
<organism evidence="3 4">
    <name type="scientific">Streptomyces gilvosporeus</name>
    <dbReference type="NCBI Taxonomy" id="553510"/>
    <lineage>
        <taxon>Bacteria</taxon>
        <taxon>Bacillati</taxon>
        <taxon>Actinomycetota</taxon>
        <taxon>Actinomycetes</taxon>
        <taxon>Kitasatosporales</taxon>
        <taxon>Streptomycetaceae</taxon>
        <taxon>Streptomyces</taxon>
    </lineage>
</organism>
<dbReference type="KEGG" id="sgv:B1H19_01800"/>
<dbReference type="Pfam" id="PF06445">
    <property type="entry name" value="GyrI-like"/>
    <property type="match status" value="1"/>
</dbReference>
<dbReference type="RefSeq" id="WP_083102513.1">
    <property type="nucleotide sequence ID" value="NZ_CP020569.1"/>
</dbReference>
<keyword evidence="1" id="KW-0238">DNA-binding</keyword>
<dbReference type="SUPFAM" id="SSF55136">
    <property type="entry name" value="Probable bacterial effector-binding domain"/>
    <property type="match status" value="1"/>
</dbReference>
<dbReference type="SUPFAM" id="SSF46955">
    <property type="entry name" value="Putative DNA-binding domain"/>
    <property type="match status" value="1"/>
</dbReference>
<dbReference type="GO" id="GO:0003700">
    <property type="term" value="F:DNA-binding transcription factor activity"/>
    <property type="evidence" value="ECO:0007669"/>
    <property type="project" value="InterPro"/>
</dbReference>
<dbReference type="PANTHER" id="PTHR30204">
    <property type="entry name" value="REDOX-CYCLING DRUG-SENSING TRANSCRIPTIONAL ACTIVATOR SOXR"/>
    <property type="match status" value="1"/>
</dbReference>
<dbReference type="PANTHER" id="PTHR30204:SF97">
    <property type="entry name" value="MERR FAMILY REGULATORY PROTEIN"/>
    <property type="match status" value="1"/>
</dbReference>
<feature type="domain" description="HTH merR-type" evidence="2">
    <location>
        <begin position="4"/>
        <end position="74"/>
    </location>
</feature>
<evidence type="ECO:0000313" key="4">
    <source>
        <dbReference type="Proteomes" id="UP000192726"/>
    </source>
</evidence>
<evidence type="ECO:0000256" key="1">
    <source>
        <dbReference type="ARBA" id="ARBA00023125"/>
    </source>
</evidence>
<name>A0A1V0TKA3_9ACTN</name>
<dbReference type="SMART" id="SM00422">
    <property type="entry name" value="HTH_MERR"/>
    <property type="match status" value="1"/>
</dbReference>
<dbReference type="EMBL" id="CP020569">
    <property type="protein sequence ID" value="ARF53082.1"/>
    <property type="molecule type" value="Genomic_DNA"/>
</dbReference>
<dbReference type="GO" id="GO:0003677">
    <property type="term" value="F:DNA binding"/>
    <property type="evidence" value="ECO:0007669"/>
    <property type="project" value="UniProtKB-KW"/>
</dbReference>
<dbReference type="Pfam" id="PF13411">
    <property type="entry name" value="MerR_1"/>
    <property type="match status" value="1"/>
</dbReference>
<evidence type="ECO:0000259" key="2">
    <source>
        <dbReference type="PROSITE" id="PS50937"/>
    </source>
</evidence>
<dbReference type="Gene3D" id="1.10.1660.10">
    <property type="match status" value="1"/>
</dbReference>
<dbReference type="InterPro" id="IPR000551">
    <property type="entry name" value="MerR-type_HTH_dom"/>
</dbReference>
<dbReference type="InterPro" id="IPR010499">
    <property type="entry name" value="AraC_E-bd"/>
</dbReference>
<gene>
    <name evidence="3" type="ORF">B1H19_01800</name>
</gene>
<dbReference type="OrthoDB" id="7849865at2"/>
<evidence type="ECO:0000313" key="3">
    <source>
        <dbReference type="EMBL" id="ARF53082.1"/>
    </source>
</evidence>
<dbReference type="Proteomes" id="UP000192726">
    <property type="component" value="Chromosome"/>
</dbReference>
<dbReference type="STRING" id="553510.B1H19_01800"/>
<keyword evidence="4" id="KW-1185">Reference proteome</keyword>
<protein>
    <submittedName>
        <fullName evidence="3">MerR family transcriptional regulator</fullName>
    </submittedName>
</protein>
<dbReference type="InterPro" id="IPR011256">
    <property type="entry name" value="Reg_factor_effector_dom_sf"/>
</dbReference>
<dbReference type="PROSITE" id="PS50937">
    <property type="entry name" value="HTH_MERR_2"/>
    <property type="match status" value="1"/>
</dbReference>
<dbReference type="AlphaFoldDB" id="A0A1V0TKA3"/>
<dbReference type="Gene3D" id="3.20.80.10">
    <property type="entry name" value="Regulatory factor, effector binding domain"/>
    <property type="match status" value="1"/>
</dbReference>
<dbReference type="InterPro" id="IPR047057">
    <property type="entry name" value="MerR_fam"/>
</dbReference>
<dbReference type="InterPro" id="IPR029442">
    <property type="entry name" value="GyrI-like"/>
</dbReference>
<reference evidence="3 4" key="1">
    <citation type="submission" date="2017-04" db="EMBL/GenBank/DDBJ databases">
        <title>Complete Genome Sequence of Streptomyces gilvosporeus F607, a Capable Producer of Natamycin.</title>
        <authorList>
            <person name="Zong G."/>
            <person name="Zhong C."/>
            <person name="Fu J."/>
            <person name="Qin R."/>
            <person name="Cao G."/>
        </authorList>
    </citation>
    <scope>NUCLEOTIDE SEQUENCE [LARGE SCALE GENOMIC DNA]</scope>
    <source>
        <strain evidence="3 4">F607</strain>
    </source>
</reference>